<comment type="caution">
    <text evidence="1">The sequence shown here is derived from an EMBL/GenBank/DDBJ whole genome shotgun (WGS) entry which is preliminary data.</text>
</comment>
<accession>A0A139I891</accession>
<evidence type="ECO:0000313" key="2">
    <source>
        <dbReference type="Proteomes" id="UP000073492"/>
    </source>
</evidence>
<evidence type="ECO:0000313" key="1">
    <source>
        <dbReference type="EMBL" id="KXT10953.1"/>
    </source>
</evidence>
<proteinExistence type="predicted"/>
<dbReference type="AlphaFoldDB" id="A0A139I891"/>
<dbReference type="Proteomes" id="UP000073492">
    <property type="component" value="Unassembled WGS sequence"/>
</dbReference>
<gene>
    <name evidence="1" type="ORF">AC579_7173</name>
</gene>
<reference evidence="1 2" key="1">
    <citation type="submission" date="2015-07" db="EMBL/GenBank/DDBJ databases">
        <title>Comparative genomics of the Sigatoka disease complex on banana suggests a link between parallel evolutionary changes in Pseudocercospora fijiensis and Pseudocercospora eumusae and increased virulence on the banana host.</title>
        <authorList>
            <person name="Chang T.-C."/>
            <person name="Salvucci A."/>
            <person name="Crous P.W."/>
            <person name="Stergiopoulos I."/>
        </authorList>
    </citation>
    <scope>NUCLEOTIDE SEQUENCE [LARGE SCALE GENOMIC DNA]</scope>
    <source>
        <strain evidence="1 2">CBS 116634</strain>
    </source>
</reference>
<name>A0A139I891_9PEZI</name>
<dbReference type="EMBL" id="LFZO01000231">
    <property type="protein sequence ID" value="KXT10953.1"/>
    <property type="molecule type" value="Genomic_DNA"/>
</dbReference>
<organism evidence="1 2">
    <name type="scientific">Pseudocercospora musae</name>
    <dbReference type="NCBI Taxonomy" id="113226"/>
    <lineage>
        <taxon>Eukaryota</taxon>
        <taxon>Fungi</taxon>
        <taxon>Dikarya</taxon>
        <taxon>Ascomycota</taxon>
        <taxon>Pezizomycotina</taxon>
        <taxon>Dothideomycetes</taxon>
        <taxon>Dothideomycetidae</taxon>
        <taxon>Mycosphaerellales</taxon>
        <taxon>Mycosphaerellaceae</taxon>
        <taxon>Pseudocercospora</taxon>
    </lineage>
</organism>
<sequence>MQSKLVPSYLHVVPKFQVSNQLVRQNVPLWLIDVDLRPDHAYELISVPKAAKYHYGNDEFPEKTNLPQNETVRLNQNVQNLVDGIGASRLRMCVVCLRR</sequence>
<protein>
    <submittedName>
        <fullName evidence="1">Uncharacterized protein</fullName>
    </submittedName>
</protein>
<keyword evidence="2" id="KW-1185">Reference proteome</keyword>
<dbReference type="OrthoDB" id="9986677at2759"/>